<dbReference type="EMBL" id="AEKL01000004">
    <property type="protein sequence ID" value="EFQ54149.1"/>
    <property type="molecule type" value="Genomic_DNA"/>
</dbReference>
<dbReference type="InterPro" id="IPR013762">
    <property type="entry name" value="Integrase-like_cat_sf"/>
</dbReference>
<dbReference type="AlphaFoldDB" id="E3C573"/>
<dbReference type="InterPro" id="IPR011010">
    <property type="entry name" value="DNA_brk_join_enz"/>
</dbReference>
<dbReference type="OrthoDB" id="9803188at2"/>
<dbReference type="GO" id="GO:0006310">
    <property type="term" value="P:DNA recombination"/>
    <property type="evidence" value="ECO:0007669"/>
    <property type="project" value="UniProtKB-KW"/>
</dbReference>
<accession>E3C573</accession>
<dbReference type="eggNOG" id="COG0582">
    <property type="taxonomic scope" value="Bacteria"/>
</dbReference>
<evidence type="ECO:0000256" key="1">
    <source>
        <dbReference type="ARBA" id="ARBA00023172"/>
    </source>
</evidence>
<dbReference type="Gene3D" id="1.10.443.10">
    <property type="entry name" value="Intergrase catalytic core"/>
    <property type="match status" value="1"/>
</dbReference>
<keyword evidence="1" id="KW-0233">DNA recombination</keyword>
<dbReference type="GO" id="GO:0015074">
    <property type="term" value="P:DNA integration"/>
    <property type="evidence" value="ECO:0007669"/>
    <property type="project" value="InterPro"/>
</dbReference>
<dbReference type="SUPFAM" id="SSF56349">
    <property type="entry name" value="DNA breaking-rejoining enzymes"/>
    <property type="match status" value="1"/>
</dbReference>
<dbReference type="PROSITE" id="PS51898">
    <property type="entry name" value="TYR_RECOMBINASE"/>
    <property type="match status" value="1"/>
</dbReference>
<dbReference type="GO" id="GO:0003677">
    <property type="term" value="F:DNA binding"/>
    <property type="evidence" value="ECO:0007669"/>
    <property type="project" value="InterPro"/>
</dbReference>
<name>E3C573_9LACO</name>
<sequence length="49" mass="5634">MMFAAGAKPKEVQQRLGHSSIKTTMDLYVHLTENTNREMVDKFANYMKA</sequence>
<feature type="domain" description="Tyr recombinase" evidence="2">
    <location>
        <begin position="1"/>
        <end position="41"/>
    </location>
</feature>
<proteinExistence type="predicted"/>
<evidence type="ECO:0000313" key="4">
    <source>
        <dbReference type="Proteomes" id="UP000003070"/>
    </source>
</evidence>
<evidence type="ECO:0000259" key="2">
    <source>
        <dbReference type="PROSITE" id="PS51898"/>
    </source>
</evidence>
<gene>
    <name evidence="3" type="ORF">HMPREF9265_0360</name>
</gene>
<organism evidence="3 4">
    <name type="scientific">Limosilactobacillus oris PB013-T2-3</name>
    <dbReference type="NCBI Taxonomy" id="908339"/>
    <lineage>
        <taxon>Bacteria</taxon>
        <taxon>Bacillati</taxon>
        <taxon>Bacillota</taxon>
        <taxon>Bacilli</taxon>
        <taxon>Lactobacillales</taxon>
        <taxon>Lactobacillaceae</taxon>
        <taxon>Limosilactobacillus</taxon>
    </lineage>
</organism>
<comment type="caution">
    <text evidence="3">The sequence shown here is derived from an EMBL/GenBank/DDBJ whole genome shotgun (WGS) entry which is preliminary data.</text>
</comment>
<dbReference type="Proteomes" id="UP000003070">
    <property type="component" value="Unassembled WGS sequence"/>
</dbReference>
<protein>
    <recommendedName>
        <fullName evidence="2">Tyr recombinase domain-containing protein</fullName>
    </recommendedName>
</protein>
<reference evidence="3 4" key="1">
    <citation type="submission" date="2010-10" db="EMBL/GenBank/DDBJ databases">
        <authorList>
            <person name="Durkin A.S."/>
            <person name="Madupu R."/>
            <person name="Torralba M."/>
            <person name="Gillis M."/>
            <person name="Methe B."/>
            <person name="Sutton G."/>
            <person name="Nelson K.E."/>
        </authorList>
    </citation>
    <scope>NUCLEOTIDE SEQUENCE [LARGE SCALE GENOMIC DNA]</scope>
    <source>
        <strain evidence="3 4">PB013-T2-3</strain>
    </source>
</reference>
<dbReference type="InterPro" id="IPR002104">
    <property type="entry name" value="Integrase_catalytic"/>
</dbReference>
<evidence type="ECO:0000313" key="3">
    <source>
        <dbReference type="EMBL" id="EFQ54149.1"/>
    </source>
</evidence>